<keyword evidence="3" id="KW-1185">Reference proteome</keyword>
<sequence length="140" mass="16071">MQLRCTQSYSSGKMSTTGLTVRRAYQRPRQPIRMARSDSLFPHSPIFPFLLVRAHTFPPRPKCEAAPHSPIYFFFLLMATGSILDSLLPMFVDRQAADKLDRQYLGCRRGFPLVTRLPICMAHHRITVHGSLPPPDFDYH</sequence>
<proteinExistence type="predicted"/>
<gene>
    <name evidence="2" type="ORF">BDV29DRAFT_166558</name>
</gene>
<name>A0A5N5XCE3_9EURO</name>
<reference evidence="2 3" key="1">
    <citation type="submission" date="2019-04" db="EMBL/GenBank/DDBJ databases">
        <title>Friends and foes A comparative genomics study of 23 Aspergillus species from section Flavi.</title>
        <authorList>
            <consortium name="DOE Joint Genome Institute"/>
            <person name="Kjaerbolling I."/>
            <person name="Vesth T."/>
            <person name="Frisvad J.C."/>
            <person name="Nybo J.L."/>
            <person name="Theobald S."/>
            <person name="Kildgaard S."/>
            <person name="Isbrandt T."/>
            <person name="Kuo A."/>
            <person name="Sato A."/>
            <person name="Lyhne E.K."/>
            <person name="Kogle M.E."/>
            <person name="Wiebenga A."/>
            <person name="Kun R.S."/>
            <person name="Lubbers R.J."/>
            <person name="Makela M.R."/>
            <person name="Barry K."/>
            <person name="Chovatia M."/>
            <person name="Clum A."/>
            <person name="Daum C."/>
            <person name="Haridas S."/>
            <person name="He G."/>
            <person name="LaButti K."/>
            <person name="Lipzen A."/>
            <person name="Mondo S."/>
            <person name="Riley R."/>
            <person name="Salamov A."/>
            <person name="Simmons B.A."/>
            <person name="Magnuson J.K."/>
            <person name="Henrissat B."/>
            <person name="Mortensen U.H."/>
            <person name="Larsen T.O."/>
            <person name="Devries R.P."/>
            <person name="Grigoriev I.V."/>
            <person name="Machida M."/>
            <person name="Baker S.E."/>
            <person name="Andersen M.R."/>
        </authorList>
    </citation>
    <scope>NUCLEOTIDE SEQUENCE [LARGE SCALE GENOMIC DNA]</scope>
    <source>
        <strain evidence="2 3">CBS 151.66</strain>
    </source>
</reference>
<evidence type="ECO:0000313" key="2">
    <source>
        <dbReference type="EMBL" id="KAB8078351.1"/>
    </source>
</evidence>
<evidence type="ECO:0000256" key="1">
    <source>
        <dbReference type="SAM" id="Phobius"/>
    </source>
</evidence>
<dbReference type="OrthoDB" id="10599609at2759"/>
<organism evidence="2 3">
    <name type="scientific">Aspergillus leporis</name>
    <dbReference type="NCBI Taxonomy" id="41062"/>
    <lineage>
        <taxon>Eukaryota</taxon>
        <taxon>Fungi</taxon>
        <taxon>Dikarya</taxon>
        <taxon>Ascomycota</taxon>
        <taxon>Pezizomycotina</taxon>
        <taxon>Eurotiomycetes</taxon>
        <taxon>Eurotiomycetidae</taxon>
        <taxon>Eurotiales</taxon>
        <taxon>Aspergillaceae</taxon>
        <taxon>Aspergillus</taxon>
        <taxon>Aspergillus subgen. Circumdati</taxon>
    </lineage>
</organism>
<protein>
    <submittedName>
        <fullName evidence="2">Uncharacterized protein</fullName>
    </submittedName>
</protein>
<dbReference type="Proteomes" id="UP000326565">
    <property type="component" value="Unassembled WGS sequence"/>
</dbReference>
<keyword evidence="1" id="KW-0472">Membrane</keyword>
<evidence type="ECO:0000313" key="3">
    <source>
        <dbReference type="Proteomes" id="UP000326565"/>
    </source>
</evidence>
<keyword evidence="1" id="KW-0812">Transmembrane</keyword>
<dbReference type="EMBL" id="ML732159">
    <property type="protein sequence ID" value="KAB8078351.1"/>
    <property type="molecule type" value="Genomic_DNA"/>
</dbReference>
<accession>A0A5N5XCE3</accession>
<dbReference type="AlphaFoldDB" id="A0A5N5XCE3"/>
<feature type="transmembrane region" description="Helical" evidence="1">
    <location>
        <begin position="71"/>
        <end position="92"/>
    </location>
</feature>
<keyword evidence="1" id="KW-1133">Transmembrane helix</keyword>